<name>A0AAD4HI16_9AGAM</name>
<protein>
    <submittedName>
        <fullName evidence="2">Uncharacterized protein</fullName>
    </submittedName>
</protein>
<gene>
    <name evidence="2" type="ORF">F5891DRAFT_1193251</name>
</gene>
<evidence type="ECO:0000313" key="2">
    <source>
        <dbReference type="EMBL" id="KAG1896249.1"/>
    </source>
</evidence>
<dbReference type="EMBL" id="JABBWK010000057">
    <property type="protein sequence ID" value="KAG1896249.1"/>
    <property type="molecule type" value="Genomic_DNA"/>
</dbReference>
<proteinExistence type="predicted"/>
<dbReference type="AlphaFoldDB" id="A0AAD4HI16"/>
<dbReference type="GeneID" id="64662001"/>
<reference evidence="2" key="1">
    <citation type="journal article" date="2020" name="New Phytol.">
        <title>Comparative genomics reveals dynamic genome evolution in host specialist ectomycorrhizal fungi.</title>
        <authorList>
            <person name="Lofgren L.A."/>
            <person name="Nguyen N.H."/>
            <person name="Vilgalys R."/>
            <person name="Ruytinx J."/>
            <person name="Liao H.L."/>
            <person name="Branco S."/>
            <person name="Kuo A."/>
            <person name="LaButti K."/>
            <person name="Lipzen A."/>
            <person name="Andreopoulos W."/>
            <person name="Pangilinan J."/>
            <person name="Riley R."/>
            <person name="Hundley H."/>
            <person name="Na H."/>
            <person name="Barry K."/>
            <person name="Grigoriev I.V."/>
            <person name="Stajich J.E."/>
            <person name="Kennedy P.G."/>
        </authorList>
    </citation>
    <scope>NUCLEOTIDE SEQUENCE</scope>
    <source>
        <strain evidence="2">FC203</strain>
    </source>
</reference>
<evidence type="ECO:0000256" key="1">
    <source>
        <dbReference type="SAM" id="MobiDB-lite"/>
    </source>
</evidence>
<keyword evidence="3" id="KW-1185">Reference proteome</keyword>
<evidence type="ECO:0000313" key="3">
    <source>
        <dbReference type="Proteomes" id="UP001195769"/>
    </source>
</evidence>
<feature type="compositionally biased region" description="Basic and acidic residues" evidence="1">
    <location>
        <begin position="12"/>
        <end position="21"/>
    </location>
</feature>
<feature type="region of interest" description="Disordered" evidence="1">
    <location>
        <begin position="1"/>
        <end position="42"/>
    </location>
</feature>
<accession>A0AAD4HI16</accession>
<sequence>MDEPNTSKRVPKISEADRLGDSVKTQPKKAKASLPTGDTLTSLSEERVPKKVTVTFLADNSVTASSLAAPSRGAVVHTEQEDTLLSDEPTNDSVELVLTDSEVEEESAKDELKQLMKDWNSPAYAFFDPVPKIIEQNGRSSWTRLGYRYNDFFVCLLLESLDMFIFSRALLFLSSSPVSVVLVACYHMATSSSSAAASPFALISPVSLVSTDQQMTGDRVSCPMIATGPLAVRSVCLFRSIISRASYCFPLPPFVEGLLL</sequence>
<comment type="caution">
    <text evidence="2">The sequence shown here is derived from an EMBL/GenBank/DDBJ whole genome shotgun (WGS) entry which is preliminary data.</text>
</comment>
<dbReference type="Proteomes" id="UP001195769">
    <property type="component" value="Unassembled WGS sequence"/>
</dbReference>
<dbReference type="RefSeq" id="XP_041221825.1">
    <property type="nucleotide sequence ID" value="XM_041367703.1"/>
</dbReference>
<organism evidence="2 3">
    <name type="scientific">Suillus fuscotomentosus</name>
    <dbReference type="NCBI Taxonomy" id="1912939"/>
    <lineage>
        <taxon>Eukaryota</taxon>
        <taxon>Fungi</taxon>
        <taxon>Dikarya</taxon>
        <taxon>Basidiomycota</taxon>
        <taxon>Agaricomycotina</taxon>
        <taxon>Agaricomycetes</taxon>
        <taxon>Agaricomycetidae</taxon>
        <taxon>Boletales</taxon>
        <taxon>Suillineae</taxon>
        <taxon>Suillaceae</taxon>
        <taxon>Suillus</taxon>
    </lineage>
</organism>